<comment type="caution">
    <text evidence="2">The sequence shown here is derived from an EMBL/GenBank/DDBJ whole genome shotgun (WGS) entry which is preliminary data.</text>
</comment>
<dbReference type="CDD" id="cd00882">
    <property type="entry name" value="Ras_like_GTPase"/>
    <property type="match status" value="1"/>
</dbReference>
<evidence type="ECO:0000313" key="3">
    <source>
        <dbReference type="Proteomes" id="UP001596527"/>
    </source>
</evidence>
<dbReference type="PANTHER" id="PTHR42698">
    <property type="entry name" value="GTPASE ERA"/>
    <property type="match status" value="1"/>
</dbReference>
<dbReference type="Pfam" id="PF00350">
    <property type="entry name" value="Dynamin_N"/>
    <property type="match status" value="1"/>
</dbReference>
<dbReference type="Gene3D" id="3.40.50.300">
    <property type="entry name" value="P-loop containing nucleotide triphosphate hydrolases"/>
    <property type="match status" value="1"/>
</dbReference>
<dbReference type="RefSeq" id="WP_380972324.1">
    <property type="nucleotide sequence ID" value="NZ_JBHTEF010000001.1"/>
</dbReference>
<sequence>MDRLEHLRALEEALNGASLDLPTPRAGFAEQIRARASRRLADHVIPRLESVGGPLLAVVGGSTGAGKSTIVNSLVGAQVSASSALRPTTRRPLLLHHAADGPWFERARLLPELARLRAAPGAPATTGAAASAELEMRESEALPEGVSLLDAPDLDSVVDSNRMLARGLFDAADLWVFVTTAARYADAVPWEVLSQAPGRDLTVGVVLNRLPPGAATDVAADLRRLMAGAGLGEAPLFTVDEQPLASGLLPGAAVAGLRRWLEGIGADARRRAEIAHQSLTGAVREVAASVGDVEEALAEHDAALAAAADALDTQVDRAAERVSQATADGTLLRGEVLARWQEVVGAADFTRRLGSGVSWLRDRVSAALRGRPAPVRPVEDAIEAGLASLVREELSRVREDAESAWESMPAVAGLVDAAEEDRASLDERALGLTREWQRDLLALVREQGASRRAGARLMAVGVNVVGVALMIVIFASTGGITGAEVGVAGATAAVAQRLLEAVFGDQAVRTMAGRARALLLDRVRGVLEESVRPLRDRLPEPSAVADLAGRRGEVQDDWGLR</sequence>
<dbReference type="InterPro" id="IPR045063">
    <property type="entry name" value="Dynamin_N"/>
</dbReference>
<proteinExistence type="predicted"/>
<keyword evidence="3" id="KW-1185">Reference proteome</keyword>
<dbReference type="InterPro" id="IPR027417">
    <property type="entry name" value="P-loop_NTPase"/>
</dbReference>
<accession>A0ABW2SJU1</accession>
<dbReference type="EMBL" id="JBHTEF010000001">
    <property type="protein sequence ID" value="MFC7580379.1"/>
    <property type="molecule type" value="Genomic_DNA"/>
</dbReference>
<dbReference type="SUPFAM" id="SSF52540">
    <property type="entry name" value="P-loop containing nucleoside triphosphate hydrolases"/>
    <property type="match status" value="1"/>
</dbReference>
<gene>
    <name evidence="2" type="ORF">ACFQWG_03975</name>
</gene>
<feature type="domain" description="Dynamin N-terminal" evidence="1">
    <location>
        <begin position="58"/>
        <end position="184"/>
    </location>
</feature>
<evidence type="ECO:0000313" key="2">
    <source>
        <dbReference type="EMBL" id="MFC7580379.1"/>
    </source>
</evidence>
<organism evidence="2 3">
    <name type="scientific">Schaalia naturae</name>
    <dbReference type="NCBI Taxonomy" id="635203"/>
    <lineage>
        <taxon>Bacteria</taxon>
        <taxon>Bacillati</taxon>
        <taxon>Actinomycetota</taxon>
        <taxon>Actinomycetes</taxon>
        <taxon>Actinomycetales</taxon>
        <taxon>Actinomycetaceae</taxon>
        <taxon>Schaalia</taxon>
    </lineage>
</organism>
<dbReference type="Proteomes" id="UP001596527">
    <property type="component" value="Unassembled WGS sequence"/>
</dbReference>
<protein>
    <submittedName>
        <fullName evidence="2">Dynamin family protein</fullName>
    </submittedName>
</protein>
<reference evidence="3" key="1">
    <citation type="journal article" date="2019" name="Int. J. Syst. Evol. Microbiol.">
        <title>The Global Catalogue of Microorganisms (GCM) 10K type strain sequencing project: providing services to taxonomists for standard genome sequencing and annotation.</title>
        <authorList>
            <consortium name="The Broad Institute Genomics Platform"/>
            <consortium name="The Broad Institute Genome Sequencing Center for Infectious Disease"/>
            <person name="Wu L."/>
            <person name="Ma J."/>
        </authorList>
    </citation>
    <scope>NUCLEOTIDE SEQUENCE [LARGE SCALE GENOMIC DNA]</scope>
    <source>
        <strain evidence="3">CCUG 56698</strain>
    </source>
</reference>
<dbReference type="InterPro" id="IPR005662">
    <property type="entry name" value="GTPase_Era-like"/>
</dbReference>
<evidence type="ECO:0000259" key="1">
    <source>
        <dbReference type="Pfam" id="PF00350"/>
    </source>
</evidence>
<dbReference type="PANTHER" id="PTHR42698:SF1">
    <property type="entry name" value="GTPASE ERA, MITOCHONDRIAL"/>
    <property type="match status" value="1"/>
</dbReference>
<name>A0ABW2SJU1_9ACTO</name>